<evidence type="ECO:0000256" key="6">
    <source>
        <dbReference type="ARBA" id="ARBA00022870"/>
    </source>
</evidence>
<evidence type="ECO:0000256" key="13">
    <source>
        <dbReference type="ARBA" id="ARBA00033148"/>
    </source>
</evidence>
<dbReference type="InterPro" id="IPR003411">
    <property type="entry name" value="TGBp3"/>
</dbReference>
<reference evidence="14" key="1">
    <citation type="submission" date="2005-02" db="EMBL/GenBank/DDBJ databases">
        <title>Molecular characterization of two novel strains of Blueberry scorch virus from British Columbia.</title>
        <authorList>
            <person name="Bernardy M.G."/>
            <person name="Dubeau C.R."/>
            <person name="Harlton C.E."/>
            <person name="Bunckle A."/>
            <person name="Wegener L.A."/>
            <person name="Lowery D.T."/>
            <person name="French C.J."/>
        </authorList>
    </citation>
    <scope>NUCLEOTIDE SEQUENCE</scope>
    <source>
        <strain evidence="14">BC-2</strain>
    </source>
</reference>
<organismHost>
    <name type="scientific">Vaccinium macrocarpon</name>
    <name type="common">Large cranberry</name>
    <name type="synonym">Oxycoccus macrocarpus</name>
    <dbReference type="NCBI Taxonomy" id="13750"/>
</organismHost>
<comment type="similarity">
    <text evidence="2">Belongs to the Tymovirales TGBp3 protein family.</text>
</comment>
<evidence type="ECO:0000256" key="2">
    <source>
        <dbReference type="ARBA" id="ARBA00010355"/>
    </source>
</evidence>
<evidence type="ECO:0000256" key="11">
    <source>
        <dbReference type="ARBA" id="ARBA00025270"/>
    </source>
</evidence>
<evidence type="ECO:0000256" key="1">
    <source>
        <dbReference type="ARBA" id="ARBA00004625"/>
    </source>
</evidence>
<accession>Q2VQM9</accession>
<dbReference type="GO" id="GO:0046740">
    <property type="term" value="P:transport of virus in host, cell to cell"/>
    <property type="evidence" value="ECO:0007669"/>
    <property type="project" value="UniProtKB-KW"/>
</dbReference>
<evidence type="ECO:0000256" key="4">
    <source>
        <dbReference type="ARBA" id="ARBA00022448"/>
    </source>
</evidence>
<keyword evidence="6" id="KW-1043">Host membrane</keyword>
<keyword evidence="10" id="KW-1038">Host endoplasmic reticulum</keyword>
<evidence type="ECO:0000256" key="7">
    <source>
        <dbReference type="ARBA" id="ARBA00022989"/>
    </source>
</evidence>
<protein>
    <recommendedName>
        <fullName evidence="3">Movement protein TGBp3</fullName>
    </recommendedName>
    <alternativeName>
        <fullName evidence="12">7 kDa protein</fullName>
    </alternativeName>
    <alternativeName>
        <fullName evidence="13">Triple gene block 3 protein</fullName>
    </alternativeName>
</protein>
<evidence type="ECO:0000256" key="8">
    <source>
        <dbReference type="ARBA" id="ARBA00023031"/>
    </source>
</evidence>
<evidence type="ECO:0000313" key="14">
    <source>
        <dbReference type="EMBL" id="AAY18412.1"/>
    </source>
</evidence>
<evidence type="ECO:0000256" key="5">
    <source>
        <dbReference type="ARBA" id="ARBA00022692"/>
    </source>
</evidence>
<evidence type="ECO:0000256" key="12">
    <source>
        <dbReference type="ARBA" id="ARBA00030266"/>
    </source>
</evidence>
<keyword evidence="8" id="KW-0916">Viral movement protein</keyword>
<evidence type="ECO:0000256" key="10">
    <source>
        <dbReference type="ARBA" id="ARBA00023184"/>
    </source>
</evidence>
<sequence>MWNSPLVVAIIAVSFLLTLFVFRSIDSQSCVIVLTGESIRVVGCSLSPEHIVALSQLKVLQVDL</sequence>
<dbReference type="Pfam" id="PF02495">
    <property type="entry name" value="TGBp3"/>
    <property type="match status" value="1"/>
</dbReference>
<name>Q2VQM9_BBSCV</name>
<dbReference type="GO" id="GO:0044167">
    <property type="term" value="C:host cell endoplasmic reticulum membrane"/>
    <property type="evidence" value="ECO:0007669"/>
    <property type="project" value="UniProtKB-SubCell"/>
</dbReference>
<evidence type="ECO:0000256" key="9">
    <source>
        <dbReference type="ARBA" id="ARBA00023136"/>
    </source>
</evidence>
<evidence type="ECO:0000256" key="3">
    <source>
        <dbReference type="ARBA" id="ARBA00013812"/>
    </source>
</evidence>
<keyword evidence="9" id="KW-0472">Membrane</keyword>
<comment type="subcellular location">
    <subcellularLocation>
        <location evidence="1">Host endoplasmic reticulum membrane</location>
    </subcellularLocation>
</comment>
<proteinExistence type="inferred from homology"/>
<keyword evidence="7" id="KW-1133">Transmembrane helix</keyword>
<organism evidence="14">
    <name type="scientific">Blueberry scorch virus</name>
    <name type="common">BBScV</name>
    <dbReference type="NCBI Taxonomy" id="31722"/>
    <lineage>
        <taxon>Viruses</taxon>
        <taxon>Riboviria</taxon>
        <taxon>Orthornavirae</taxon>
        <taxon>Kitrinoviricota</taxon>
        <taxon>Alsuviricetes</taxon>
        <taxon>Tymovirales</taxon>
        <taxon>Betaflexiviridae</taxon>
        <taxon>Quinvirinae</taxon>
        <taxon>Carlavirus</taxon>
        <taxon>Carlavirus vaccinii</taxon>
    </lineage>
</organism>
<keyword evidence="5" id="KW-0812">Transmembrane</keyword>
<keyword evidence="4" id="KW-0813">Transport</keyword>
<dbReference type="EMBL" id="AY941199">
    <property type="protein sequence ID" value="AAY18412.1"/>
    <property type="molecule type" value="Genomic_RNA"/>
</dbReference>
<comment type="function">
    <text evidence="11">Plays a role in viral cell-to-cell propagation, by facilitating genome transport to neighboring plant cells through plasmosdesmata. May induce the formation of granular vesicles derived from the Endoplasmic reticulum, which align on actin filaments.</text>
</comment>
<organismHost>
    <name type="scientific">Vaccinium corymbosum</name>
    <name type="common">Highbush blueberry</name>
    <dbReference type="NCBI Taxonomy" id="69266"/>
</organismHost>